<dbReference type="AlphaFoldDB" id="A0A507AX10"/>
<dbReference type="InterPro" id="IPR051961">
    <property type="entry name" value="Fungal_Metabolite_Diox"/>
</dbReference>
<dbReference type="Pfam" id="PF05721">
    <property type="entry name" value="PhyH"/>
    <property type="match status" value="1"/>
</dbReference>
<dbReference type="EMBL" id="SKBQ01000004">
    <property type="protein sequence ID" value="TPX11276.1"/>
    <property type="molecule type" value="Genomic_DNA"/>
</dbReference>
<gene>
    <name evidence="1" type="ORF">E0L32_001094</name>
</gene>
<keyword evidence="2" id="KW-1185">Reference proteome</keyword>
<dbReference type="InterPro" id="IPR008775">
    <property type="entry name" value="Phytyl_CoA_dOase-like"/>
</dbReference>
<evidence type="ECO:0000313" key="1">
    <source>
        <dbReference type="EMBL" id="TPX11276.1"/>
    </source>
</evidence>
<dbReference type="OrthoDB" id="407832at2759"/>
<dbReference type="PANTHER" id="PTHR37563">
    <property type="entry name" value="PHYTANOYL-COA DIOXYGENASE FAMILY PROTEIN (AFU_ORTHOLOGUE AFUA_2G03330)"/>
    <property type="match status" value="1"/>
</dbReference>
<dbReference type="GeneID" id="41968541"/>
<dbReference type="RefSeq" id="XP_030992987.1">
    <property type="nucleotide sequence ID" value="XM_031133662.1"/>
</dbReference>
<dbReference type="Gene3D" id="2.60.120.620">
    <property type="entry name" value="q2cbj1_9rhob like domain"/>
    <property type="match status" value="1"/>
</dbReference>
<name>A0A507AX10_9PEZI</name>
<evidence type="ECO:0008006" key="3">
    <source>
        <dbReference type="Google" id="ProtNLM"/>
    </source>
</evidence>
<dbReference type="Proteomes" id="UP000319257">
    <property type="component" value="Unassembled WGS sequence"/>
</dbReference>
<organism evidence="1 2">
    <name type="scientific">Thyridium curvatum</name>
    <dbReference type="NCBI Taxonomy" id="1093900"/>
    <lineage>
        <taxon>Eukaryota</taxon>
        <taxon>Fungi</taxon>
        <taxon>Dikarya</taxon>
        <taxon>Ascomycota</taxon>
        <taxon>Pezizomycotina</taxon>
        <taxon>Sordariomycetes</taxon>
        <taxon>Sordariomycetidae</taxon>
        <taxon>Thyridiales</taxon>
        <taxon>Thyridiaceae</taxon>
        <taxon>Thyridium</taxon>
    </lineage>
</organism>
<dbReference type="PANTHER" id="PTHR37563:SF2">
    <property type="entry name" value="PHYTANOYL-COA DIOXYGENASE FAMILY PROTEIN (AFU_ORTHOLOGUE AFUA_2G03330)"/>
    <property type="match status" value="1"/>
</dbReference>
<accession>A0A507AX10</accession>
<evidence type="ECO:0000313" key="2">
    <source>
        <dbReference type="Proteomes" id="UP000319257"/>
    </source>
</evidence>
<dbReference type="SUPFAM" id="SSF51197">
    <property type="entry name" value="Clavaminate synthase-like"/>
    <property type="match status" value="1"/>
</dbReference>
<protein>
    <recommendedName>
        <fullName evidence="3">Phytanoyl-CoA dioxygenase</fullName>
    </recommendedName>
</protein>
<dbReference type="InParanoid" id="A0A507AX10"/>
<proteinExistence type="predicted"/>
<comment type="caution">
    <text evidence="1">The sequence shown here is derived from an EMBL/GenBank/DDBJ whole genome shotgun (WGS) entry which is preliminary data.</text>
</comment>
<reference evidence="1 2" key="1">
    <citation type="submission" date="2019-06" db="EMBL/GenBank/DDBJ databases">
        <title>Draft genome sequence of the filamentous fungus Phialemoniopsis curvata isolated from diesel fuel.</title>
        <authorList>
            <person name="Varaljay V.A."/>
            <person name="Lyon W.J."/>
            <person name="Crouch A.L."/>
            <person name="Drake C.E."/>
            <person name="Hollomon J.M."/>
            <person name="Nadeau L.J."/>
            <person name="Nunn H.S."/>
            <person name="Stevenson B.S."/>
            <person name="Bojanowski C.L."/>
            <person name="Crookes-Goodson W.J."/>
        </authorList>
    </citation>
    <scope>NUCLEOTIDE SEQUENCE [LARGE SCALE GENOMIC DNA]</scope>
    <source>
        <strain evidence="1 2">D216</strain>
    </source>
</reference>
<sequence>MAVPEVVDGPKVITLTNEERDSGVMGDKKLYDAIEAFFTDGLVVVENAIDVGIIDRLNERMLQDTEKLLKGQGQIHYNHLNKSAATKGAAAGGNLSQVPPLEKGKRLYESVRSEISHADTPFPVEWLFPEVYANKHGSRIISNILGPKPEVHFIRSNTLIANDDRQMVHADLRFEHPEHPFAIAYNTCLIDVGPENGSTEIWLGTQNTNLDYHRELGEPMIAEDKVEERRKIRPPVYPRIKRGSIILRDLRLWHAGVANPTKDTRIMLAIVYYAAWYKNGVVTQMPESLKPHIAALEEYGQQKIAVEWVPDEGYNYLDIKFSNNFSSTLTPWVWEKIQHIKTVKGY</sequence>